<dbReference type="InterPro" id="IPR036097">
    <property type="entry name" value="HisK_dim/P_sf"/>
</dbReference>
<comment type="caution">
    <text evidence="20">The sequence shown here is derived from an EMBL/GenBank/DDBJ whole genome shotgun (WGS) entry which is preliminary data.</text>
</comment>
<dbReference type="InterPro" id="IPR003660">
    <property type="entry name" value="HAMP_dom"/>
</dbReference>
<dbReference type="PRINTS" id="PR00344">
    <property type="entry name" value="BCTRLSENSOR"/>
</dbReference>
<dbReference type="SMART" id="SM00387">
    <property type="entry name" value="HATPase_c"/>
    <property type="match status" value="1"/>
</dbReference>
<evidence type="ECO:0000256" key="1">
    <source>
        <dbReference type="ARBA" id="ARBA00000085"/>
    </source>
</evidence>
<dbReference type="InterPro" id="IPR003661">
    <property type="entry name" value="HisK_dim/P_dom"/>
</dbReference>
<evidence type="ECO:0000256" key="14">
    <source>
        <dbReference type="ARBA" id="ARBA00023136"/>
    </source>
</evidence>
<dbReference type="Proteomes" id="UP000637643">
    <property type="component" value="Unassembled WGS sequence"/>
</dbReference>
<dbReference type="Pfam" id="PF00512">
    <property type="entry name" value="HisKA"/>
    <property type="match status" value="1"/>
</dbReference>
<dbReference type="SUPFAM" id="SSF55874">
    <property type="entry name" value="ATPase domain of HSP90 chaperone/DNA topoisomerase II/histidine kinase"/>
    <property type="match status" value="1"/>
</dbReference>
<dbReference type="PROSITE" id="PS50109">
    <property type="entry name" value="HIS_KIN"/>
    <property type="match status" value="1"/>
</dbReference>
<evidence type="ECO:0000256" key="17">
    <source>
        <dbReference type="SAM" id="Phobius"/>
    </source>
</evidence>
<evidence type="ECO:0000259" key="18">
    <source>
        <dbReference type="PROSITE" id="PS50109"/>
    </source>
</evidence>
<dbReference type="PANTHER" id="PTHR45528">
    <property type="entry name" value="SENSOR HISTIDINE KINASE CPXA"/>
    <property type="match status" value="1"/>
</dbReference>
<gene>
    <name evidence="20" type="ORF">GCM10010912_25120</name>
</gene>
<feature type="domain" description="HAMP" evidence="19">
    <location>
        <begin position="176"/>
        <end position="228"/>
    </location>
</feature>
<dbReference type="FunFam" id="1.10.287.130:FF:000001">
    <property type="entry name" value="Two-component sensor histidine kinase"/>
    <property type="match status" value="1"/>
</dbReference>
<evidence type="ECO:0000256" key="6">
    <source>
        <dbReference type="ARBA" id="ARBA00022679"/>
    </source>
</evidence>
<dbReference type="CDD" id="cd06225">
    <property type="entry name" value="HAMP"/>
    <property type="match status" value="1"/>
</dbReference>
<dbReference type="InterPro" id="IPR003594">
    <property type="entry name" value="HATPase_dom"/>
</dbReference>
<accession>A0A917FG72</accession>
<dbReference type="SUPFAM" id="SSF47384">
    <property type="entry name" value="Homodimeric domain of signal transducing histidine kinase"/>
    <property type="match status" value="1"/>
</dbReference>
<evidence type="ECO:0000256" key="12">
    <source>
        <dbReference type="ARBA" id="ARBA00023012"/>
    </source>
</evidence>
<organism evidence="20 21">
    <name type="scientific">Paenibacillus albidus</name>
    <dbReference type="NCBI Taxonomy" id="2041023"/>
    <lineage>
        <taxon>Bacteria</taxon>
        <taxon>Bacillati</taxon>
        <taxon>Bacillota</taxon>
        <taxon>Bacilli</taxon>
        <taxon>Bacillales</taxon>
        <taxon>Paenibacillaceae</taxon>
        <taxon>Paenibacillus</taxon>
    </lineage>
</organism>
<keyword evidence="21" id="KW-1185">Reference proteome</keyword>
<feature type="transmembrane region" description="Helical" evidence="17">
    <location>
        <begin position="158"/>
        <end position="179"/>
    </location>
</feature>
<dbReference type="Gene3D" id="1.10.287.130">
    <property type="match status" value="1"/>
</dbReference>
<evidence type="ECO:0000256" key="4">
    <source>
        <dbReference type="ARBA" id="ARBA00022475"/>
    </source>
</evidence>
<keyword evidence="9 20" id="KW-0418">Kinase</keyword>
<dbReference type="GO" id="GO:0000155">
    <property type="term" value="F:phosphorelay sensor kinase activity"/>
    <property type="evidence" value="ECO:0007669"/>
    <property type="project" value="InterPro"/>
</dbReference>
<evidence type="ECO:0000256" key="15">
    <source>
        <dbReference type="ARBA" id="ARBA00037219"/>
    </source>
</evidence>
<reference evidence="20" key="1">
    <citation type="journal article" date="2014" name="Int. J. Syst. Evol. Microbiol.">
        <title>Complete genome sequence of Corynebacterium casei LMG S-19264T (=DSM 44701T), isolated from a smear-ripened cheese.</title>
        <authorList>
            <consortium name="US DOE Joint Genome Institute (JGI-PGF)"/>
            <person name="Walter F."/>
            <person name="Albersmeier A."/>
            <person name="Kalinowski J."/>
            <person name="Ruckert C."/>
        </authorList>
    </citation>
    <scope>NUCLEOTIDE SEQUENCE</scope>
    <source>
        <strain evidence="20">CGMCC 1.16134</strain>
    </source>
</reference>
<evidence type="ECO:0000313" key="21">
    <source>
        <dbReference type="Proteomes" id="UP000637643"/>
    </source>
</evidence>
<dbReference type="Gene3D" id="6.10.340.10">
    <property type="match status" value="1"/>
</dbReference>
<dbReference type="AlphaFoldDB" id="A0A917FG72"/>
<dbReference type="EMBL" id="BMKR01000008">
    <property type="protein sequence ID" value="GGF79047.1"/>
    <property type="molecule type" value="Genomic_DNA"/>
</dbReference>
<evidence type="ECO:0000256" key="8">
    <source>
        <dbReference type="ARBA" id="ARBA00022741"/>
    </source>
</evidence>
<dbReference type="PROSITE" id="PS50885">
    <property type="entry name" value="HAMP"/>
    <property type="match status" value="1"/>
</dbReference>
<evidence type="ECO:0000256" key="11">
    <source>
        <dbReference type="ARBA" id="ARBA00022989"/>
    </source>
</evidence>
<evidence type="ECO:0000256" key="2">
    <source>
        <dbReference type="ARBA" id="ARBA00004651"/>
    </source>
</evidence>
<dbReference type="RefSeq" id="WP_189025240.1">
    <property type="nucleotide sequence ID" value="NZ_BMKR01000008.1"/>
</dbReference>
<keyword evidence="7 17" id="KW-0812">Transmembrane</keyword>
<dbReference type="SMART" id="SM00304">
    <property type="entry name" value="HAMP"/>
    <property type="match status" value="1"/>
</dbReference>
<name>A0A917FG72_9BACL</name>
<keyword evidence="14 17" id="KW-0472">Membrane</keyword>
<keyword evidence="11 17" id="KW-1133">Transmembrane helix</keyword>
<proteinExistence type="predicted"/>
<evidence type="ECO:0000256" key="16">
    <source>
        <dbReference type="ARBA" id="ARBA00040841"/>
    </source>
</evidence>
<dbReference type="InterPro" id="IPR036890">
    <property type="entry name" value="HATPase_C_sf"/>
</dbReference>
<sequence length="456" mass="51791">MIKSLYARIVITFLCIVTISVILGGLIINYFYESHVESTVQKKMIANAEMIVQVYKQVEQGGEKTLMEISNSFPFYAVQIYDSYGTLLYPGRTVMDQQEVQPYLQKVLKQNAGYHKQSNENGDITVGLPFMLNGLPHAIFITTQVSILLDEINDLTEFLQFFVLGLGSVLVLIATRYIVRPLQVLTRATQRMAKGDFSVSLHTKRSDDIGQLTRSFNTMRAELGRLDTIRKRFVADVSHEFQSPLTSIKGFTHVLKHKPMDEQSRIRLLSIIEEESNRLSRLCVDLLELSSLEHEQLRLAPQTFRLDEQLRKSVIRLEPQWFIHNLDIQLILEPISILADEDQLNQVWINIIGNSIKFTGHQGRIIVAARKQGQNVLVTITDNGIGIAEEDLSQIFKPFYKADKARNRNVRGNGIGLSIVKQIVDLHHGQVEVSSKVGTGTTFRVTFPQHFAEPEL</sequence>
<dbReference type="PANTHER" id="PTHR45528:SF11">
    <property type="entry name" value="HISTIDINE KINASE"/>
    <property type="match status" value="1"/>
</dbReference>
<reference evidence="20" key="2">
    <citation type="submission" date="2020-09" db="EMBL/GenBank/DDBJ databases">
        <authorList>
            <person name="Sun Q."/>
            <person name="Zhou Y."/>
        </authorList>
    </citation>
    <scope>NUCLEOTIDE SEQUENCE</scope>
    <source>
        <strain evidence="20">CGMCC 1.16134</strain>
    </source>
</reference>
<dbReference type="Gene3D" id="3.30.565.10">
    <property type="entry name" value="Histidine kinase-like ATPase, C-terminal domain"/>
    <property type="match status" value="1"/>
</dbReference>
<dbReference type="Pfam" id="PF02518">
    <property type="entry name" value="HATPase_c"/>
    <property type="match status" value="1"/>
</dbReference>
<keyword evidence="6" id="KW-0808">Transferase</keyword>
<dbReference type="GO" id="GO:0005886">
    <property type="term" value="C:plasma membrane"/>
    <property type="evidence" value="ECO:0007669"/>
    <property type="project" value="UniProtKB-SubCell"/>
</dbReference>
<keyword evidence="4" id="KW-1003">Cell membrane</keyword>
<dbReference type="CDD" id="cd00082">
    <property type="entry name" value="HisKA"/>
    <property type="match status" value="1"/>
</dbReference>
<keyword evidence="8" id="KW-0547">Nucleotide-binding</keyword>
<dbReference type="SMART" id="SM00388">
    <property type="entry name" value="HisKA"/>
    <property type="match status" value="1"/>
</dbReference>
<evidence type="ECO:0000256" key="10">
    <source>
        <dbReference type="ARBA" id="ARBA00022840"/>
    </source>
</evidence>
<evidence type="ECO:0000259" key="19">
    <source>
        <dbReference type="PROSITE" id="PS50885"/>
    </source>
</evidence>
<dbReference type="SUPFAM" id="SSF158472">
    <property type="entry name" value="HAMP domain-like"/>
    <property type="match status" value="1"/>
</dbReference>
<evidence type="ECO:0000313" key="20">
    <source>
        <dbReference type="EMBL" id="GGF79047.1"/>
    </source>
</evidence>
<feature type="transmembrane region" description="Helical" evidence="17">
    <location>
        <begin position="9"/>
        <end position="32"/>
    </location>
</feature>
<comment type="subcellular location">
    <subcellularLocation>
        <location evidence="2">Cell membrane</location>
        <topology evidence="2">Multi-pass membrane protein</topology>
    </subcellularLocation>
</comment>
<feature type="domain" description="Histidine kinase" evidence="18">
    <location>
        <begin position="236"/>
        <end position="451"/>
    </location>
</feature>
<dbReference type="InterPro" id="IPR005467">
    <property type="entry name" value="His_kinase_dom"/>
</dbReference>
<evidence type="ECO:0000256" key="5">
    <source>
        <dbReference type="ARBA" id="ARBA00022553"/>
    </source>
</evidence>
<evidence type="ECO:0000256" key="13">
    <source>
        <dbReference type="ARBA" id="ARBA00023026"/>
    </source>
</evidence>
<keyword evidence="5" id="KW-0597">Phosphoprotein</keyword>
<dbReference type="CDD" id="cd00075">
    <property type="entry name" value="HATPase"/>
    <property type="match status" value="1"/>
</dbReference>
<comment type="catalytic activity">
    <reaction evidence="1">
        <text>ATP + protein L-histidine = ADP + protein N-phospho-L-histidine.</text>
        <dbReference type="EC" id="2.7.13.3"/>
    </reaction>
</comment>
<dbReference type="InterPro" id="IPR004358">
    <property type="entry name" value="Sig_transdc_His_kin-like_C"/>
</dbReference>
<keyword evidence="12" id="KW-0902">Two-component regulatory system</keyword>
<keyword evidence="13" id="KW-0843">Virulence</keyword>
<evidence type="ECO:0000256" key="7">
    <source>
        <dbReference type="ARBA" id="ARBA00022692"/>
    </source>
</evidence>
<dbReference type="FunFam" id="3.30.565.10:FF:000006">
    <property type="entry name" value="Sensor histidine kinase WalK"/>
    <property type="match status" value="1"/>
</dbReference>
<protein>
    <recommendedName>
        <fullName evidence="16">Heme sensor protein HssS</fullName>
        <ecNumber evidence="3">2.7.13.3</ecNumber>
    </recommendedName>
</protein>
<dbReference type="InterPro" id="IPR050398">
    <property type="entry name" value="HssS/ArlS-like"/>
</dbReference>
<dbReference type="EC" id="2.7.13.3" evidence="3"/>
<evidence type="ECO:0000256" key="3">
    <source>
        <dbReference type="ARBA" id="ARBA00012438"/>
    </source>
</evidence>
<keyword evidence="10" id="KW-0067">ATP-binding</keyword>
<evidence type="ECO:0000256" key="9">
    <source>
        <dbReference type="ARBA" id="ARBA00022777"/>
    </source>
</evidence>
<dbReference type="Pfam" id="PF00672">
    <property type="entry name" value="HAMP"/>
    <property type="match status" value="1"/>
</dbReference>
<dbReference type="GO" id="GO:0005524">
    <property type="term" value="F:ATP binding"/>
    <property type="evidence" value="ECO:0007669"/>
    <property type="project" value="UniProtKB-KW"/>
</dbReference>
<comment type="function">
    <text evidence="15">Member of the two-component regulatory system HssS/HssR involved in intracellular heme homeostasis and tempering of staphylococcal virulence. HssS functions as a heme sensor histidine kinase which is autophosphorylated at a histidine residue and transfers its phosphate group to an aspartate residue of HssR. HssR/HssS activates the expression of hrtAB, an efflux pump, in response to extracellular heme, hemin, hemoglobin or blood.</text>
</comment>